<comment type="caution">
    <text evidence="12">The sequence shown here is derived from an EMBL/GenBank/DDBJ whole genome shotgun (WGS) entry which is preliminary data.</text>
</comment>
<gene>
    <name evidence="11" type="primary">atpB</name>
    <name evidence="12" type="ORF">COU35_02945</name>
</gene>
<keyword evidence="5 11" id="KW-0812">Transmembrane</keyword>
<evidence type="ECO:0000256" key="10">
    <source>
        <dbReference type="ARBA" id="ARBA00023310"/>
    </source>
</evidence>
<name>A0A2H0TQF1_9BACT</name>
<dbReference type="Gene3D" id="1.20.120.220">
    <property type="entry name" value="ATP synthase, F0 complex, subunit A"/>
    <property type="match status" value="1"/>
</dbReference>
<feature type="transmembrane region" description="Helical" evidence="11">
    <location>
        <begin position="229"/>
        <end position="251"/>
    </location>
</feature>
<dbReference type="PANTHER" id="PTHR42823:SF3">
    <property type="entry name" value="ATP SYNTHASE SUBUNIT A, CHLOROPLASTIC"/>
    <property type="match status" value="1"/>
</dbReference>
<organism evidence="12 13">
    <name type="scientific">Candidatus Magasanikbacteria bacterium CG10_big_fil_rev_8_21_14_0_10_47_10</name>
    <dbReference type="NCBI Taxonomy" id="1974652"/>
    <lineage>
        <taxon>Bacteria</taxon>
        <taxon>Candidatus Magasanikiibacteriota</taxon>
    </lineage>
</organism>
<evidence type="ECO:0000256" key="7">
    <source>
        <dbReference type="ARBA" id="ARBA00022989"/>
    </source>
</evidence>
<protein>
    <recommendedName>
        <fullName evidence="11">ATP synthase subunit a</fullName>
    </recommendedName>
    <alternativeName>
        <fullName evidence="11">ATP synthase F0 sector subunit a</fullName>
    </alternativeName>
    <alternativeName>
        <fullName evidence="11">F-ATPase subunit 6</fullName>
    </alternativeName>
</protein>
<keyword evidence="7 11" id="KW-1133">Transmembrane helix</keyword>
<keyword evidence="9 11" id="KW-0472">Membrane</keyword>
<dbReference type="SUPFAM" id="SSF81336">
    <property type="entry name" value="F1F0 ATP synthase subunit A"/>
    <property type="match status" value="1"/>
</dbReference>
<dbReference type="GO" id="GO:0005886">
    <property type="term" value="C:plasma membrane"/>
    <property type="evidence" value="ECO:0007669"/>
    <property type="project" value="UniProtKB-SubCell"/>
</dbReference>
<dbReference type="Proteomes" id="UP000230154">
    <property type="component" value="Unassembled WGS sequence"/>
</dbReference>
<dbReference type="GO" id="GO:0045259">
    <property type="term" value="C:proton-transporting ATP synthase complex"/>
    <property type="evidence" value="ECO:0007669"/>
    <property type="project" value="UniProtKB-KW"/>
</dbReference>
<dbReference type="CDD" id="cd00310">
    <property type="entry name" value="ATP-synt_Fo_a_6"/>
    <property type="match status" value="1"/>
</dbReference>
<keyword evidence="3 11" id="KW-0813">Transport</keyword>
<keyword evidence="8 11" id="KW-0406">Ion transport</keyword>
<keyword evidence="6 11" id="KW-0375">Hydrogen ion transport</keyword>
<keyword evidence="11" id="KW-1003">Cell membrane</keyword>
<comment type="similarity">
    <text evidence="2 11">Belongs to the ATPase A chain family.</text>
</comment>
<comment type="subcellular location">
    <subcellularLocation>
        <location evidence="11">Cell membrane</location>
        <topology evidence="11">Multi-pass membrane protein</topology>
    </subcellularLocation>
    <subcellularLocation>
        <location evidence="1">Membrane</location>
        <topology evidence="1">Multi-pass membrane protein</topology>
    </subcellularLocation>
</comment>
<dbReference type="Pfam" id="PF00119">
    <property type="entry name" value="ATP-synt_A"/>
    <property type="match status" value="1"/>
</dbReference>
<feature type="transmembrane region" description="Helical" evidence="11">
    <location>
        <begin position="128"/>
        <end position="149"/>
    </location>
</feature>
<dbReference type="InterPro" id="IPR023011">
    <property type="entry name" value="ATP_synth_F0_asu_AS"/>
</dbReference>
<proteinExistence type="inferred from homology"/>
<accession>A0A2H0TQF1</accession>
<feature type="transmembrane region" description="Helical" evidence="11">
    <location>
        <begin position="85"/>
        <end position="108"/>
    </location>
</feature>
<evidence type="ECO:0000256" key="3">
    <source>
        <dbReference type="ARBA" id="ARBA00022448"/>
    </source>
</evidence>
<evidence type="ECO:0000313" key="13">
    <source>
        <dbReference type="Proteomes" id="UP000230154"/>
    </source>
</evidence>
<dbReference type="InterPro" id="IPR035908">
    <property type="entry name" value="F0_ATP_A_sf"/>
</dbReference>
<evidence type="ECO:0000256" key="1">
    <source>
        <dbReference type="ARBA" id="ARBA00004141"/>
    </source>
</evidence>
<comment type="function">
    <text evidence="11">Key component of the proton channel; it plays a direct role in the translocation of protons across the membrane.</text>
</comment>
<dbReference type="AlphaFoldDB" id="A0A2H0TQF1"/>
<evidence type="ECO:0000256" key="11">
    <source>
        <dbReference type="HAMAP-Rule" id="MF_01393"/>
    </source>
</evidence>
<keyword evidence="10 11" id="KW-0066">ATP synthesis</keyword>
<reference evidence="13" key="1">
    <citation type="submission" date="2017-09" db="EMBL/GenBank/DDBJ databases">
        <title>Depth-based differentiation of microbial function through sediment-hosted aquifers and enrichment of novel symbionts in the deep terrestrial subsurface.</title>
        <authorList>
            <person name="Probst A.J."/>
            <person name="Ladd B."/>
            <person name="Jarett J.K."/>
            <person name="Geller-Mcgrath D.E."/>
            <person name="Sieber C.M.K."/>
            <person name="Emerson J.B."/>
            <person name="Anantharaman K."/>
            <person name="Thomas B.C."/>
            <person name="Malmstrom R."/>
            <person name="Stieglmeier M."/>
            <person name="Klingl A."/>
            <person name="Woyke T."/>
            <person name="Ryan C.M."/>
            <person name="Banfield J.F."/>
        </authorList>
    </citation>
    <scope>NUCLEOTIDE SEQUENCE [LARGE SCALE GENOMIC DNA]</scope>
</reference>
<dbReference type="PROSITE" id="PS00449">
    <property type="entry name" value="ATPASE_A"/>
    <property type="match status" value="1"/>
</dbReference>
<evidence type="ECO:0000256" key="5">
    <source>
        <dbReference type="ARBA" id="ARBA00022692"/>
    </source>
</evidence>
<feature type="transmembrane region" description="Helical" evidence="11">
    <location>
        <begin position="28"/>
        <end position="48"/>
    </location>
</feature>
<evidence type="ECO:0000256" key="8">
    <source>
        <dbReference type="ARBA" id="ARBA00023065"/>
    </source>
</evidence>
<dbReference type="HAMAP" id="MF_01393">
    <property type="entry name" value="ATP_synth_a_bact"/>
    <property type="match status" value="1"/>
</dbReference>
<evidence type="ECO:0000256" key="9">
    <source>
        <dbReference type="ARBA" id="ARBA00023136"/>
    </source>
</evidence>
<dbReference type="EMBL" id="PFCB01000022">
    <property type="protein sequence ID" value="PIR74381.1"/>
    <property type="molecule type" value="Genomic_DNA"/>
</dbReference>
<evidence type="ECO:0000256" key="2">
    <source>
        <dbReference type="ARBA" id="ARBA00006810"/>
    </source>
</evidence>
<dbReference type="GO" id="GO:0046933">
    <property type="term" value="F:proton-transporting ATP synthase activity, rotational mechanism"/>
    <property type="evidence" value="ECO:0007669"/>
    <property type="project" value="UniProtKB-UniRule"/>
</dbReference>
<feature type="transmembrane region" description="Helical" evidence="11">
    <location>
        <begin position="202"/>
        <end position="222"/>
    </location>
</feature>
<evidence type="ECO:0000256" key="6">
    <source>
        <dbReference type="ARBA" id="ARBA00022781"/>
    </source>
</evidence>
<dbReference type="GO" id="GO:0042777">
    <property type="term" value="P:proton motive force-driven plasma membrane ATP synthesis"/>
    <property type="evidence" value="ECO:0007669"/>
    <property type="project" value="TreeGrafter"/>
</dbReference>
<dbReference type="PANTHER" id="PTHR42823">
    <property type="entry name" value="ATP SYNTHASE SUBUNIT A, CHLOROPLASTIC"/>
    <property type="match status" value="1"/>
</dbReference>
<evidence type="ECO:0000256" key="4">
    <source>
        <dbReference type="ARBA" id="ARBA00022547"/>
    </source>
</evidence>
<dbReference type="InterPro" id="IPR000568">
    <property type="entry name" value="ATP_synth_F0_asu"/>
</dbReference>
<dbReference type="InterPro" id="IPR045082">
    <property type="entry name" value="ATP_syn_F0_a_bact/chloroplast"/>
</dbReference>
<evidence type="ECO:0000313" key="12">
    <source>
        <dbReference type="EMBL" id="PIR74381.1"/>
    </source>
</evidence>
<keyword evidence="4 11" id="KW-0138">CF(0)</keyword>
<sequence length="261" mass="28281">MFFQVASEQASIQPETIFLVRSWPVTNAMLMGLLVTAIIFIVSIIITYRSKILPSKFQTVIEIMVEGFFHLVTQITGSDGTGRKLLPLIGAIFVFFGMSNLIGLVPGLTSLTFDGVSFLRTPTNDFNMTFSIALSMVLLTQIASIRHFGVFGHLGKYFKLKELIAGFRQGIGAGAIAFIEFLIGLLDIVSEVAKVISLSLRLFGNMYAGEVLAAILLGAFALAIPSVWLVMNLLVAVIQALVFGALTAAYFQLAVADSETQ</sequence>
<feature type="transmembrane region" description="Helical" evidence="11">
    <location>
        <begin position="170"/>
        <end position="190"/>
    </location>
</feature>